<evidence type="ECO:0000256" key="1">
    <source>
        <dbReference type="SAM" id="Coils"/>
    </source>
</evidence>
<dbReference type="PANTHER" id="PTHR31071:SF2">
    <property type="entry name" value="ACTIN CYTOSKELETON-REGULATORY COMPLEX PAN-LIKE PROTEIN"/>
    <property type="match status" value="1"/>
</dbReference>
<dbReference type="PANTHER" id="PTHR31071">
    <property type="entry name" value="GB|AAF24581.1"/>
    <property type="match status" value="1"/>
</dbReference>
<name>A0AAV3NNA6_LITER</name>
<sequence>MESATNLDTCRFKMFSENHHFVNRLQHIQNHQIAAPSVAFTLQVELLEAQNRLRVLEAQKELSKRKLKLYLRKTSEERSSWLKKERKKFDFVFDELKDDLRRERRTCKQIETVCSKLQNELIDVDTLGKEFALKYDKEKKERLLAEALCRKLEKENEGIKAKVKVLKCEKSMIQVHMEEQRKMSRMAELMREEQVHMKLMDAKLLLEEKYTRIHDLIVDLEIILRSKDMDSNVLYEEYENILSNLERDSDNASCKETVTFAGNVASTLNFAGSEDSVHAICTGRNVSSGKGVHATSADNESLKSQWGEISSGPVSCHGEQECSCLCSKNPHLARAMKGCTEWPRAIQRSGLKSKLLEARFASQRIQLRGILKQKNVFRI</sequence>
<reference evidence="2 3" key="1">
    <citation type="submission" date="2024-01" db="EMBL/GenBank/DDBJ databases">
        <title>The complete chloroplast genome sequence of Lithospermum erythrorhizon: insights into the phylogenetic relationship among Boraginaceae species and the maternal lineages of purple gromwells.</title>
        <authorList>
            <person name="Okada T."/>
            <person name="Watanabe K."/>
        </authorList>
    </citation>
    <scope>NUCLEOTIDE SEQUENCE [LARGE SCALE GENOMIC DNA]</scope>
</reference>
<keyword evidence="3" id="KW-1185">Reference proteome</keyword>
<gene>
    <name evidence="2" type="ORF">LIER_35288</name>
</gene>
<evidence type="ECO:0000313" key="3">
    <source>
        <dbReference type="Proteomes" id="UP001454036"/>
    </source>
</evidence>
<feature type="coiled-coil region" evidence="1">
    <location>
        <begin position="39"/>
        <end position="169"/>
    </location>
</feature>
<dbReference type="AlphaFoldDB" id="A0AAV3NNA6"/>
<dbReference type="Proteomes" id="UP001454036">
    <property type="component" value="Unassembled WGS sequence"/>
</dbReference>
<organism evidence="2 3">
    <name type="scientific">Lithospermum erythrorhizon</name>
    <name type="common">Purple gromwell</name>
    <name type="synonym">Lithospermum officinale var. erythrorhizon</name>
    <dbReference type="NCBI Taxonomy" id="34254"/>
    <lineage>
        <taxon>Eukaryota</taxon>
        <taxon>Viridiplantae</taxon>
        <taxon>Streptophyta</taxon>
        <taxon>Embryophyta</taxon>
        <taxon>Tracheophyta</taxon>
        <taxon>Spermatophyta</taxon>
        <taxon>Magnoliopsida</taxon>
        <taxon>eudicotyledons</taxon>
        <taxon>Gunneridae</taxon>
        <taxon>Pentapetalae</taxon>
        <taxon>asterids</taxon>
        <taxon>lamiids</taxon>
        <taxon>Boraginales</taxon>
        <taxon>Boraginaceae</taxon>
        <taxon>Boraginoideae</taxon>
        <taxon>Lithospermeae</taxon>
        <taxon>Lithospermum</taxon>
    </lineage>
</organism>
<comment type="caution">
    <text evidence="2">The sequence shown here is derived from an EMBL/GenBank/DDBJ whole genome shotgun (WGS) entry which is preliminary data.</text>
</comment>
<dbReference type="EMBL" id="BAABME010015369">
    <property type="protein sequence ID" value="GAA0140820.1"/>
    <property type="molecule type" value="Genomic_DNA"/>
</dbReference>
<dbReference type="InterPro" id="IPR043424">
    <property type="entry name" value="BLT-like"/>
</dbReference>
<evidence type="ECO:0000313" key="2">
    <source>
        <dbReference type="EMBL" id="GAA0140820.1"/>
    </source>
</evidence>
<keyword evidence="1" id="KW-0175">Coiled coil</keyword>
<proteinExistence type="predicted"/>
<protein>
    <submittedName>
        <fullName evidence="2">Uncharacterized protein</fullName>
    </submittedName>
</protein>
<accession>A0AAV3NNA6</accession>